<evidence type="ECO:0000259" key="9">
    <source>
        <dbReference type="PROSITE" id="PS50835"/>
    </source>
</evidence>
<dbReference type="Pfam" id="PF07686">
    <property type="entry name" value="V-set"/>
    <property type="match status" value="1"/>
</dbReference>
<keyword evidence="4 7" id="KW-0472">Membrane</keyword>
<dbReference type="SUPFAM" id="SSF48726">
    <property type="entry name" value="Immunoglobulin"/>
    <property type="match status" value="2"/>
</dbReference>
<reference evidence="10" key="1">
    <citation type="submission" date="2021-10" db="EMBL/GenBank/DDBJ databases">
        <title>Tropical sea cucumber genome reveals ecological adaptation and Cuvierian tubules defense mechanism.</title>
        <authorList>
            <person name="Chen T."/>
        </authorList>
    </citation>
    <scope>NUCLEOTIDE SEQUENCE</scope>
    <source>
        <strain evidence="10">Nanhai2018</strain>
        <tissue evidence="10">Muscle</tissue>
    </source>
</reference>
<dbReference type="PANTHER" id="PTHR45889">
    <property type="entry name" value="IG-LIKE DOMAIN-CONTAINING PROTEIN"/>
    <property type="match status" value="1"/>
</dbReference>
<feature type="signal peptide" evidence="8">
    <location>
        <begin position="1"/>
        <end position="24"/>
    </location>
</feature>
<feature type="domain" description="Ig-like" evidence="9">
    <location>
        <begin position="33"/>
        <end position="119"/>
    </location>
</feature>
<dbReference type="PROSITE" id="PS50835">
    <property type="entry name" value="IG_LIKE"/>
    <property type="match status" value="2"/>
</dbReference>
<proteinExistence type="predicted"/>
<name>A0A9Q1BVZ3_HOLLE</name>
<dbReference type="OrthoDB" id="5843397at2759"/>
<dbReference type="AlphaFoldDB" id="A0A9Q1BVZ3"/>
<keyword evidence="3 7" id="KW-1133">Transmembrane helix</keyword>
<dbReference type="InterPro" id="IPR036179">
    <property type="entry name" value="Ig-like_dom_sf"/>
</dbReference>
<comment type="subcellular location">
    <subcellularLocation>
        <location evidence="1">Membrane</location>
        <topology evidence="1">Single-pass membrane protein</topology>
    </subcellularLocation>
</comment>
<gene>
    <name evidence="10" type="ORF">HOLleu_24109</name>
</gene>
<evidence type="ECO:0000256" key="5">
    <source>
        <dbReference type="ARBA" id="ARBA00023157"/>
    </source>
</evidence>
<dbReference type="InterPro" id="IPR003599">
    <property type="entry name" value="Ig_sub"/>
</dbReference>
<feature type="domain" description="Ig-like" evidence="9">
    <location>
        <begin position="133"/>
        <end position="213"/>
    </location>
</feature>
<dbReference type="EMBL" id="JAIZAY010000011">
    <property type="protein sequence ID" value="KAJ8033757.1"/>
    <property type="molecule type" value="Genomic_DNA"/>
</dbReference>
<keyword evidence="8" id="KW-0732">Signal</keyword>
<feature type="transmembrane region" description="Helical" evidence="7">
    <location>
        <begin position="358"/>
        <end position="380"/>
    </location>
</feature>
<evidence type="ECO:0000313" key="10">
    <source>
        <dbReference type="EMBL" id="KAJ8033757.1"/>
    </source>
</evidence>
<keyword evidence="11" id="KW-1185">Reference proteome</keyword>
<dbReference type="InterPro" id="IPR013783">
    <property type="entry name" value="Ig-like_fold"/>
</dbReference>
<evidence type="ECO:0000256" key="1">
    <source>
        <dbReference type="ARBA" id="ARBA00004167"/>
    </source>
</evidence>
<feature type="region of interest" description="Disordered" evidence="6">
    <location>
        <begin position="445"/>
        <end position="466"/>
    </location>
</feature>
<dbReference type="Proteomes" id="UP001152320">
    <property type="component" value="Chromosome 11"/>
</dbReference>
<evidence type="ECO:0000256" key="6">
    <source>
        <dbReference type="SAM" id="MobiDB-lite"/>
    </source>
</evidence>
<accession>A0A9Q1BVZ3</accession>
<dbReference type="PANTHER" id="PTHR45889:SF8">
    <property type="entry name" value="IG-LIKE DOMAIN-CONTAINING PROTEIN"/>
    <property type="match status" value="1"/>
</dbReference>
<keyword evidence="2 7" id="KW-0812">Transmembrane</keyword>
<organism evidence="10 11">
    <name type="scientific">Holothuria leucospilota</name>
    <name type="common">Black long sea cucumber</name>
    <name type="synonym">Mertensiothuria leucospilota</name>
    <dbReference type="NCBI Taxonomy" id="206669"/>
    <lineage>
        <taxon>Eukaryota</taxon>
        <taxon>Metazoa</taxon>
        <taxon>Echinodermata</taxon>
        <taxon>Eleutherozoa</taxon>
        <taxon>Echinozoa</taxon>
        <taxon>Holothuroidea</taxon>
        <taxon>Aspidochirotacea</taxon>
        <taxon>Aspidochirotida</taxon>
        <taxon>Holothuriidae</taxon>
        <taxon>Holothuria</taxon>
    </lineage>
</organism>
<evidence type="ECO:0000256" key="8">
    <source>
        <dbReference type="SAM" id="SignalP"/>
    </source>
</evidence>
<evidence type="ECO:0000256" key="3">
    <source>
        <dbReference type="ARBA" id="ARBA00022989"/>
    </source>
</evidence>
<dbReference type="Gene3D" id="2.60.40.10">
    <property type="entry name" value="Immunoglobulins"/>
    <property type="match status" value="2"/>
</dbReference>
<dbReference type="Pfam" id="PF08205">
    <property type="entry name" value="C2-set_2"/>
    <property type="match status" value="1"/>
</dbReference>
<keyword evidence="5" id="KW-1015">Disulfide bond</keyword>
<dbReference type="InterPro" id="IPR007110">
    <property type="entry name" value="Ig-like_dom"/>
</dbReference>
<dbReference type="GO" id="GO:0016020">
    <property type="term" value="C:membrane"/>
    <property type="evidence" value="ECO:0007669"/>
    <property type="project" value="UniProtKB-SubCell"/>
</dbReference>
<dbReference type="InterPro" id="IPR013106">
    <property type="entry name" value="Ig_V-set"/>
</dbReference>
<comment type="caution">
    <text evidence="10">The sequence shown here is derived from an EMBL/GenBank/DDBJ whole genome shotgun (WGS) entry which is preliminary data.</text>
</comment>
<evidence type="ECO:0000256" key="7">
    <source>
        <dbReference type="SAM" id="Phobius"/>
    </source>
</evidence>
<feature type="chain" id="PRO_5040129007" evidence="8">
    <location>
        <begin position="25"/>
        <end position="466"/>
    </location>
</feature>
<dbReference type="InterPro" id="IPR013162">
    <property type="entry name" value="CD80_C2-set"/>
</dbReference>
<sequence length="466" mass="52268">MLIVLKWMMCTTLSLITISRIVNASLQVHSKINDNVSLRCASVLKEFSQDLSLQWKKGPTLSSSELLIDSILGNVGGPYSKNDKYILNVKDGTLKVKNLSLDDDGNYFCELLTSPYSVSNIKLTVTVPLSTTPIIDVCGRPGNCNFTTLIGEEVSFTCLAVLVRPAVELLWKTGSMAVDGSQNYTFSNNDGTFNVSNKIHFIVRNESVITCEAVVEAIRETLVNNVATIWIQVKSPFAEVTQTPHINLCGGNTNCTVFFRLQDTVYLICSLTVKDGRVDLHWINESSIIDSQSYSREEDDSGKTTIFTTLQITFYQPILLSCRSQYSKDGHISSWVQLERNAEISTTVAFLDEPYSTYLIAAVGAAVLIIFLIVCFIGVIRIRKNNSAKNKGMERRRKLSPYGMFRRRGFRLQKCVPSTQIETDEPDGCGTHEETVSLREQQHLEISMQGRKKKEDWRQQNAFDES</sequence>
<protein>
    <submittedName>
        <fullName evidence="10">Cell adhesion molecule 4</fullName>
    </submittedName>
</protein>
<dbReference type="SMART" id="SM00409">
    <property type="entry name" value="IG"/>
    <property type="match status" value="1"/>
</dbReference>
<evidence type="ECO:0000256" key="2">
    <source>
        <dbReference type="ARBA" id="ARBA00022692"/>
    </source>
</evidence>
<evidence type="ECO:0000313" key="11">
    <source>
        <dbReference type="Proteomes" id="UP001152320"/>
    </source>
</evidence>
<evidence type="ECO:0000256" key="4">
    <source>
        <dbReference type="ARBA" id="ARBA00023136"/>
    </source>
</evidence>